<evidence type="ECO:0000256" key="9">
    <source>
        <dbReference type="ARBA" id="ARBA00022824"/>
    </source>
</evidence>
<keyword evidence="19" id="KW-1185">Reference proteome</keyword>
<dbReference type="Proteomes" id="UP000825434">
    <property type="component" value="Chromosome 1"/>
</dbReference>
<dbReference type="InterPro" id="IPR013149">
    <property type="entry name" value="ADH-like_C"/>
</dbReference>
<keyword evidence="11 16" id="KW-1133">Transmembrane helix</keyword>
<dbReference type="SMART" id="SM00829">
    <property type="entry name" value="PKS_ER"/>
    <property type="match status" value="1"/>
</dbReference>
<dbReference type="InterPro" id="IPR020843">
    <property type="entry name" value="ER"/>
</dbReference>
<feature type="transmembrane region" description="Helical" evidence="16">
    <location>
        <begin position="203"/>
        <end position="226"/>
    </location>
</feature>
<reference evidence="18 19" key="1">
    <citation type="submission" date="2021-06" db="EMBL/GenBank/DDBJ databases">
        <title>Candida outbreak in Lebanon.</title>
        <authorList>
            <person name="Finianos M."/>
        </authorList>
    </citation>
    <scope>NUCLEOTIDE SEQUENCE [LARGE SCALE GENOMIC DNA]</scope>
    <source>
        <strain evidence="18">CA3LBN</strain>
    </source>
</reference>
<evidence type="ECO:0000256" key="6">
    <source>
        <dbReference type="ARBA" id="ARBA00022679"/>
    </source>
</evidence>
<dbReference type="InterPro" id="IPR013154">
    <property type="entry name" value="ADH-like_N"/>
</dbReference>
<dbReference type="Pfam" id="PF08240">
    <property type="entry name" value="ADH_N"/>
    <property type="match status" value="1"/>
</dbReference>
<dbReference type="SUPFAM" id="SSF51735">
    <property type="entry name" value="NAD(P)-binding Rossmann-fold domains"/>
    <property type="match status" value="1"/>
</dbReference>
<dbReference type="InterPro" id="IPR002328">
    <property type="entry name" value="ADH_Zn_CS"/>
</dbReference>
<keyword evidence="9" id="KW-0256">Endoplasmic reticulum</keyword>
<dbReference type="InterPro" id="IPR005599">
    <property type="entry name" value="GPI_mannosylTrfase"/>
</dbReference>
<comment type="similarity">
    <text evidence="3 15">Belongs to the zinc-containing alcohol dehydrogenase family.</text>
</comment>
<evidence type="ECO:0000256" key="15">
    <source>
        <dbReference type="RuleBase" id="RU361277"/>
    </source>
</evidence>
<dbReference type="InterPro" id="IPR011032">
    <property type="entry name" value="GroES-like_sf"/>
</dbReference>
<dbReference type="CDD" id="cd08297">
    <property type="entry name" value="CAD3"/>
    <property type="match status" value="1"/>
</dbReference>
<feature type="transmembrane region" description="Helical" evidence="16">
    <location>
        <begin position="284"/>
        <end position="300"/>
    </location>
</feature>
<keyword evidence="8 15" id="KW-0479">Metal-binding</keyword>
<evidence type="ECO:0000256" key="11">
    <source>
        <dbReference type="ARBA" id="ARBA00022989"/>
    </source>
</evidence>
<accession>A0ABX8I1B4</accession>
<feature type="transmembrane region" description="Helical" evidence="16">
    <location>
        <begin position="112"/>
        <end position="131"/>
    </location>
</feature>
<comment type="subcellular location">
    <subcellularLocation>
        <location evidence="2">Endoplasmic reticulum membrane</location>
        <topology evidence="2">Multi-pass membrane protein</topology>
    </subcellularLocation>
</comment>
<evidence type="ECO:0000256" key="14">
    <source>
        <dbReference type="ARBA" id="ARBA00023136"/>
    </source>
</evidence>
<evidence type="ECO:0000256" key="5">
    <source>
        <dbReference type="ARBA" id="ARBA00022676"/>
    </source>
</evidence>
<proteinExistence type="inferred from homology"/>
<feature type="transmembrane region" description="Helical" evidence="16">
    <location>
        <begin position="138"/>
        <end position="154"/>
    </location>
</feature>
<keyword evidence="14 16" id="KW-0472">Membrane</keyword>
<gene>
    <name evidence="18" type="ORF">CA3LBN_001219</name>
</gene>
<evidence type="ECO:0000313" key="18">
    <source>
        <dbReference type="EMBL" id="QWU87001.1"/>
    </source>
</evidence>
<keyword evidence="13" id="KW-0520">NAD</keyword>
<feature type="transmembrane region" description="Helical" evidence="16">
    <location>
        <begin position="166"/>
        <end position="191"/>
    </location>
</feature>
<dbReference type="Gene3D" id="3.40.50.720">
    <property type="entry name" value="NAD(P)-binding Rossmann-like Domain"/>
    <property type="match status" value="1"/>
</dbReference>
<keyword evidence="7 16" id="KW-0812">Transmembrane</keyword>
<dbReference type="SUPFAM" id="SSF50129">
    <property type="entry name" value="GroES-like"/>
    <property type="match status" value="1"/>
</dbReference>
<evidence type="ECO:0000313" key="19">
    <source>
        <dbReference type="Proteomes" id="UP000825434"/>
    </source>
</evidence>
<name>A0ABX8I1B4_9ASCO</name>
<dbReference type="Pfam" id="PF03901">
    <property type="entry name" value="Glyco_transf_22"/>
    <property type="match status" value="1"/>
</dbReference>
<evidence type="ECO:0000256" key="7">
    <source>
        <dbReference type="ARBA" id="ARBA00022692"/>
    </source>
</evidence>
<organism evidence="18 19">
    <name type="scientific">Candidozyma haemuli</name>
    <dbReference type="NCBI Taxonomy" id="45357"/>
    <lineage>
        <taxon>Eukaryota</taxon>
        <taxon>Fungi</taxon>
        <taxon>Dikarya</taxon>
        <taxon>Ascomycota</taxon>
        <taxon>Saccharomycotina</taxon>
        <taxon>Pichiomycetes</taxon>
        <taxon>Metschnikowiaceae</taxon>
        <taxon>Candidozyma</taxon>
    </lineage>
</organism>
<feature type="domain" description="Enoyl reductase (ER)" evidence="17">
    <location>
        <begin position="492"/>
        <end position="820"/>
    </location>
</feature>
<dbReference type="Gene3D" id="3.90.180.10">
    <property type="entry name" value="Medium-chain alcohol dehydrogenases, catalytic domain"/>
    <property type="match status" value="1"/>
</dbReference>
<feature type="transmembrane region" description="Helical" evidence="16">
    <location>
        <begin position="7"/>
        <end position="26"/>
    </location>
</feature>
<comment type="cofactor">
    <cofactor evidence="1 15">
        <name>Zn(2+)</name>
        <dbReference type="ChEBI" id="CHEBI:29105"/>
    </cofactor>
</comment>
<protein>
    <recommendedName>
        <fullName evidence="4">alcohol dehydrogenase</fullName>
        <ecNumber evidence="4">1.1.1.1</ecNumber>
    </recommendedName>
</protein>
<evidence type="ECO:0000256" key="12">
    <source>
        <dbReference type="ARBA" id="ARBA00023002"/>
    </source>
</evidence>
<evidence type="ECO:0000256" key="8">
    <source>
        <dbReference type="ARBA" id="ARBA00022723"/>
    </source>
</evidence>
<evidence type="ECO:0000256" key="16">
    <source>
        <dbReference type="SAM" id="Phobius"/>
    </source>
</evidence>
<evidence type="ECO:0000256" key="3">
    <source>
        <dbReference type="ARBA" id="ARBA00008072"/>
    </source>
</evidence>
<keyword evidence="10 15" id="KW-0862">Zinc</keyword>
<dbReference type="EC" id="1.1.1.1" evidence="4"/>
<dbReference type="EMBL" id="CP076661">
    <property type="protein sequence ID" value="QWU87001.1"/>
    <property type="molecule type" value="Genomic_DNA"/>
</dbReference>
<evidence type="ECO:0000256" key="13">
    <source>
        <dbReference type="ARBA" id="ARBA00023027"/>
    </source>
</evidence>
<dbReference type="InterPro" id="IPR036291">
    <property type="entry name" value="NAD(P)-bd_dom_sf"/>
</dbReference>
<evidence type="ECO:0000256" key="4">
    <source>
        <dbReference type="ARBA" id="ARBA00013190"/>
    </source>
</evidence>
<dbReference type="PANTHER" id="PTHR42940:SF3">
    <property type="entry name" value="ALCOHOL DEHYDROGENASE 1-RELATED"/>
    <property type="match status" value="1"/>
</dbReference>
<keyword evidence="12" id="KW-0560">Oxidoreductase</keyword>
<feature type="transmembrane region" description="Helical" evidence="16">
    <location>
        <begin position="254"/>
        <end position="272"/>
    </location>
</feature>
<evidence type="ECO:0000256" key="10">
    <source>
        <dbReference type="ARBA" id="ARBA00022833"/>
    </source>
</evidence>
<evidence type="ECO:0000256" key="1">
    <source>
        <dbReference type="ARBA" id="ARBA00001947"/>
    </source>
</evidence>
<evidence type="ECO:0000259" key="17">
    <source>
        <dbReference type="SMART" id="SM00829"/>
    </source>
</evidence>
<keyword evidence="6" id="KW-0808">Transferase</keyword>
<dbReference type="PANTHER" id="PTHR42940">
    <property type="entry name" value="ALCOHOL DEHYDROGENASE 1-RELATED"/>
    <property type="match status" value="1"/>
</dbReference>
<evidence type="ECO:0000256" key="2">
    <source>
        <dbReference type="ARBA" id="ARBA00004477"/>
    </source>
</evidence>
<keyword evidence="5" id="KW-0328">Glycosyltransferase</keyword>
<sequence length="824" mass="90896">MHPGLKIFGVVAAIRLLNAVSIGTFFQPDEFYQALEPAHKLVYGYGYMTWEWHEQLRSSLHVWLYALAYKAFGLAFDDSWTTYLAPRFVGAIVAALGETYLYKFAVAYTGSVQIATLALAASLCSGWNWFFVTRAFSNNLEMVLTTIGLAYWPWNRPNGGILKSCLFGFLSCLVRPTNALLWGFLGASFVVNNAGHPGKLLSVSLDLTVLFGIVCALAAVPDHLFYGEWTFPLYNFIEFNVVKNLSIFYGSAPWHFYIFQGIPLLLMGYIPLWASAMWRFRNTLLANTTLFVIVGFSCIAHKEFRFIYPLYPIFMIHTAQAARSFLHRHHFKKLAAAVVLLHAVVALFFTRVNEKGEIDVVNWLTNNSEVTSVGFLTPCHSVPWHSSFHREDLVSNSWMLTCEPPLHLASGNLENVKSYRDESDRFYDDPVGFLNSDIGTPQRPWPSHLVIFAHMEDVVSTFLGSSYYECGRFFNSYFHWDPRRWVIFEENGGPLLYKDIPVPEPKPNELLVNIKYSGVCHTDLHAWKGDWPLATKLPLVGGHEGAGVVVGMGKNVKGWEIGDYAGVKWLNGSCLGCEFCQHGDEPNCAEADLSGYTHDGSFEQYATADAVQAARIPKNVDLAQAAPILCAGITVYKALKTANMSAGQWVCISGAGGGLGSLAIQYAKAMGYRVAAIDGGEEKEEFCKSLGAEVFIDFTKTKDIVKEVVAATNGGPHGAINVSVSEKAIAQSVDYIRSTGTVVLVGLPAGAKVVAPVFDAVVKSVSIRGSYVGNRADSAEAIDFFARGLIKCPIKIVGLSELPSIYELMEQGKILGRYVVDTSK</sequence>
<dbReference type="PROSITE" id="PS00059">
    <property type="entry name" value="ADH_ZINC"/>
    <property type="match status" value="1"/>
</dbReference>
<dbReference type="Pfam" id="PF00107">
    <property type="entry name" value="ADH_zinc_N"/>
    <property type="match status" value="1"/>
</dbReference>